<evidence type="ECO:0000313" key="4">
    <source>
        <dbReference type="Proteomes" id="UP000295157"/>
    </source>
</evidence>
<dbReference type="OrthoDB" id="4133219at2"/>
<gene>
    <name evidence="3" type="ORF">E1267_34735</name>
</gene>
<dbReference type="EMBL" id="SMJZ01000189">
    <property type="protein sequence ID" value="TDC00410.1"/>
    <property type="molecule type" value="Genomic_DNA"/>
</dbReference>
<organism evidence="3 4">
    <name type="scientific">Nonomuraea longispora</name>
    <dbReference type="NCBI Taxonomy" id="1848320"/>
    <lineage>
        <taxon>Bacteria</taxon>
        <taxon>Bacillati</taxon>
        <taxon>Actinomycetota</taxon>
        <taxon>Actinomycetes</taxon>
        <taxon>Streptosporangiales</taxon>
        <taxon>Streptosporangiaceae</taxon>
        <taxon>Nonomuraea</taxon>
    </lineage>
</organism>
<comment type="similarity">
    <text evidence="1">Belongs to the cytochrome P450 family.</text>
</comment>
<dbReference type="PANTHER" id="PTHR46696">
    <property type="entry name" value="P450, PUTATIVE (EUROFUNG)-RELATED"/>
    <property type="match status" value="1"/>
</dbReference>
<sequence>MTENAALSGYPDHADAVPLHGPALDEDPDEFYQRLRREHGTVVPVLLDDGVPAWFVIGYRELHHVFGMPHLFGRDSRRWNVWEHVPADGPLMATFRWQPTVLFAEGAERQRRTGAIGDAMDAVDRTELAMLAEQVSDRLIDGFAGDGKADLVTQYARRIPAQVIARLMGMPEADMDDVVTNVNVVLDATSETFAAYTWLRDRMSTLMAAKREVPGDDIASRLIAHPAELSDEEADLDLGVMLVVANTPTAGWIGNTLRLMLVNDRFSITLQGGRSSVGQAMNEVLWRDPPLRTAPGRWATQDCELGGRRIRKGDLLVLGLAAANADPRVQPADEYEPGANRAHMSFGHGEYSCPYPAPELGEVIAEAAVEVLLDRLPDVDLAVSPDALRWRRSLWMRNLETLPVVFSPTAPRPGSWDAG</sequence>
<proteinExistence type="inferred from homology"/>
<dbReference type="InterPro" id="IPR036396">
    <property type="entry name" value="Cyt_P450_sf"/>
</dbReference>
<evidence type="ECO:0000256" key="2">
    <source>
        <dbReference type="SAM" id="MobiDB-lite"/>
    </source>
</evidence>
<name>A0A4R4N0N7_9ACTN</name>
<dbReference type="Gene3D" id="1.10.630.10">
    <property type="entry name" value="Cytochrome P450"/>
    <property type="match status" value="1"/>
</dbReference>
<dbReference type="GO" id="GO:0020037">
    <property type="term" value="F:heme binding"/>
    <property type="evidence" value="ECO:0007669"/>
    <property type="project" value="InterPro"/>
</dbReference>
<comment type="caution">
    <text evidence="3">The sequence shown here is derived from an EMBL/GenBank/DDBJ whole genome shotgun (WGS) entry which is preliminary data.</text>
</comment>
<dbReference type="InterPro" id="IPR002397">
    <property type="entry name" value="Cyt_P450_B"/>
</dbReference>
<dbReference type="GO" id="GO:0005506">
    <property type="term" value="F:iron ion binding"/>
    <property type="evidence" value="ECO:0007669"/>
    <property type="project" value="InterPro"/>
</dbReference>
<feature type="region of interest" description="Disordered" evidence="2">
    <location>
        <begin position="1"/>
        <end position="22"/>
    </location>
</feature>
<dbReference type="Proteomes" id="UP000295157">
    <property type="component" value="Unassembled WGS sequence"/>
</dbReference>
<dbReference type="GO" id="GO:0004497">
    <property type="term" value="F:monooxygenase activity"/>
    <property type="evidence" value="ECO:0007669"/>
    <property type="project" value="InterPro"/>
</dbReference>
<dbReference type="GO" id="GO:0016705">
    <property type="term" value="F:oxidoreductase activity, acting on paired donors, with incorporation or reduction of molecular oxygen"/>
    <property type="evidence" value="ECO:0007669"/>
    <property type="project" value="InterPro"/>
</dbReference>
<dbReference type="CDD" id="cd20623">
    <property type="entry name" value="CYP_unk"/>
    <property type="match status" value="1"/>
</dbReference>
<dbReference type="SUPFAM" id="SSF48264">
    <property type="entry name" value="Cytochrome P450"/>
    <property type="match status" value="1"/>
</dbReference>
<dbReference type="PANTHER" id="PTHR46696:SF1">
    <property type="entry name" value="CYTOCHROME P450 YJIB-RELATED"/>
    <property type="match status" value="1"/>
</dbReference>
<dbReference type="RefSeq" id="WP_132339023.1">
    <property type="nucleotide sequence ID" value="NZ_SMJZ01000189.1"/>
</dbReference>
<evidence type="ECO:0000313" key="3">
    <source>
        <dbReference type="EMBL" id="TDC00410.1"/>
    </source>
</evidence>
<dbReference type="AlphaFoldDB" id="A0A4R4N0N7"/>
<reference evidence="3 4" key="1">
    <citation type="submission" date="2019-02" db="EMBL/GenBank/DDBJ databases">
        <title>Draft genome sequences of novel Actinobacteria.</title>
        <authorList>
            <person name="Sahin N."/>
            <person name="Ay H."/>
            <person name="Saygin H."/>
        </authorList>
    </citation>
    <scope>NUCLEOTIDE SEQUENCE [LARGE SCALE GENOMIC DNA]</scope>
    <source>
        <strain evidence="3 4">KC201</strain>
    </source>
</reference>
<protein>
    <submittedName>
        <fullName evidence="3">Cytochrome P450</fullName>
    </submittedName>
</protein>
<accession>A0A4R4N0N7</accession>
<dbReference type="PRINTS" id="PR00359">
    <property type="entry name" value="BP450"/>
</dbReference>
<evidence type="ECO:0000256" key="1">
    <source>
        <dbReference type="ARBA" id="ARBA00010617"/>
    </source>
</evidence>
<keyword evidence="4" id="KW-1185">Reference proteome</keyword>